<reference evidence="1 2" key="1">
    <citation type="submission" date="2020-07" db="EMBL/GenBank/DDBJ databases">
        <title>Streptomyces isolated from Indian soil.</title>
        <authorList>
            <person name="Mandal S."/>
            <person name="Maiti P.K."/>
        </authorList>
    </citation>
    <scope>NUCLEOTIDE SEQUENCE [LARGE SCALE GENOMIC DNA]</scope>
    <source>
        <strain evidence="1 2">PSKA54</strain>
    </source>
</reference>
<accession>A0A7W2D8A4</accession>
<evidence type="ECO:0000313" key="1">
    <source>
        <dbReference type="EMBL" id="MBA4866484.1"/>
    </source>
</evidence>
<name>A0A7W2D8A4_9ACTN</name>
<proteinExistence type="predicted"/>
<dbReference type="RefSeq" id="WP_181867877.1">
    <property type="nucleotide sequence ID" value="NZ_JACEQY010000063.1"/>
</dbReference>
<gene>
    <name evidence="1" type="ORF">H1V43_35250</name>
</gene>
<keyword evidence="2" id="KW-1185">Reference proteome</keyword>
<organism evidence="1 2">
    <name type="scientific">Streptomyces himalayensis subsp. aureolus</name>
    <dbReference type="NCBI Taxonomy" id="2758039"/>
    <lineage>
        <taxon>Bacteria</taxon>
        <taxon>Bacillati</taxon>
        <taxon>Actinomycetota</taxon>
        <taxon>Actinomycetes</taxon>
        <taxon>Kitasatosporales</taxon>
        <taxon>Streptomycetaceae</taxon>
        <taxon>Streptomyces</taxon>
        <taxon>Streptomyces himalayensis</taxon>
    </lineage>
</organism>
<dbReference type="EMBL" id="JACEQY010000063">
    <property type="protein sequence ID" value="MBA4866484.1"/>
    <property type="molecule type" value="Genomic_DNA"/>
</dbReference>
<dbReference type="PROSITE" id="PS51257">
    <property type="entry name" value="PROKAR_LIPOPROTEIN"/>
    <property type="match status" value="1"/>
</dbReference>
<evidence type="ECO:0000313" key="2">
    <source>
        <dbReference type="Proteomes" id="UP000586976"/>
    </source>
</evidence>
<dbReference type="AlphaFoldDB" id="A0A7W2D8A4"/>
<sequence length="309" mass="34715">MKEKSTVLLSAALIACLVAGCGVGSGNPREMERPQKGEAVGMAGKQVRDLTVAEEVEVDRAEEKLVEKCMERQGHRYWPAPVASIAERKAGAYVVDDVDWARRYGYGRPFDIAAEEARRSHPSVTYPNALPEQEHIRYSRALDGDFDDVISVELPSGGTTRTPREGCYAEARERLYGDYPTWFRVKKTVTGLTPLYVPRILRDERLVTAVKAWSRCMNESGNPFSSPDEIRQKRESLVKGMNASQAQSAEVKLAVAEAECARKTSLGETARSLEGEYREKTLRDYSEEFATYQQMRMTALSRARNFESR</sequence>
<evidence type="ECO:0008006" key="3">
    <source>
        <dbReference type="Google" id="ProtNLM"/>
    </source>
</evidence>
<comment type="caution">
    <text evidence="1">The sequence shown here is derived from an EMBL/GenBank/DDBJ whole genome shotgun (WGS) entry which is preliminary data.</text>
</comment>
<dbReference type="Proteomes" id="UP000586976">
    <property type="component" value="Unassembled WGS sequence"/>
</dbReference>
<protein>
    <recommendedName>
        <fullName evidence="3">Lipoprotein</fullName>
    </recommendedName>
</protein>